<comment type="caution">
    <text evidence="3">The sequence shown here is derived from an EMBL/GenBank/DDBJ whole genome shotgun (WGS) entry which is preliminary data.</text>
</comment>
<accession>A0ABX2ZYY7</accession>
<dbReference type="InterPro" id="IPR036291">
    <property type="entry name" value="NAD(P)-bd_dom_sf"/>
</dbReference>
<dbReference type="CDD" id="cd11731">
    <property type="entry name" value="Lin1944_like_SDR_c"/>
    <property type="match status" value="1"/>
</dbReference>
<reference evidence="3 4" key="1">
    <citation type="submission" date="2016-08" db="EMBL/GenBank/DDBJ databases">
        <title>Draft genome sequence of Candidatus Piscirickettsia litoralis, from seawater.</title>
        <authorList>
            <person name="Wan X."/>
            <person name="Lee A.J."/>
            <person name="Hou S."/>
            <person name="Donachie S.P."/>
        </authorList>
    </citation>
    <scope>NUCLEOTIDE SEQUENCE [LARGE SCALE GENOMIC DNA]</scope>
    <source>
        <strain evidence="3 4">Y2</strain>
    </source>
</reference>
<keyword evidence="2" id="KW-0560">Oxidoreductase</keyword>
<dbReference type="PANTHER" id="PTHR43477">
    <property type="entry name" value="DIHYDROANTICAPSIN 7-DEHYDROGENASE"/>
    <property type="match status" value="1"/>
</dbReference>
<evidence type="ECO:0000256" key="2">
    <source>
        <dbReference type="ARBA" id="ARBA00023002"/>
    </source>
</evidence>
<gene>
    <name evidence="3" type="ORF">BGC07_00420</name>
</gene>
<dbReference type="RefSeq" id="WP_069311530.1">
    <property type="nucleotide sequence ID" value="NZ_MDTU01000001.1"/>
</dbReference>
<dbReference type="PANTHER" id="PTHR43477:SF1">
    <property type="entry name" value="DIHYDROANTICAPSIN 7-DEHYDROGENASE"/>
    <property type="match status" value="1"/>
</dbReference>
<comment type="similarity">
    <text evidence="1">Belongs to the short-chain dehydrogenases/reductases (SDR) family.</text>
</comment>
<protein>
    <submittedName>
        <fullName evidence="3">Short chain dehydrogenase</fullName>
    </submittedName>
</protein>
<dbReference type="SUPFAM" id="SSF51735">
    <property type="entry name" value="NAD(P)-binding Rossmann-fold domains"/>
    <property type="match status" value="1"/>
</dbReference>
<dbReference type="Pfam" id="PF13561">
    <property type="entry name" value="adh_short_C2"/>
    <property type="match status" value="1"/>
</dbReference>
<organism evidence="3 4">
    <name type="scientific">Piscirickettsia litoralis</name>
    <dbReference type="NCBI Taxonomy" id="1891921"/>
    <lineage>
        <taxon>Bacteria</taxon>
        <taxon>Pseudomonadati</taxon>
        <taxon>Pseudomonadota</taxon>
        <taxon>Gammaproteobacteria</taxon>
        <taxon>Thiotrichales</taxon>
        <taxon>Piscirickettsiaceae</taxon>
        <taxon>Piscirickettsia</taxon>
    </lineage>
</organism>
<evidence type="ECO:0000256" key="1">
    <source>
        <dbReference type="ARBA" id="ARBA00006484"/>
    </source>
</evidence>
<evidence type="ECO:0000313" key="3">
    <source>
        <dbReference type="EMBL" id="ODN41728.1"/>
    </source>
</evidence>
<proteinExistence type="inferred from homology"/>
<evidence type="ECO:0000313" key="4">
    <source>
        <dbReference type="Proteomes" id="UP000094329"/>
    </source>
</evidence>
<sequence>MKILIVGGTGLIGQAVKEELGSRHDIIIAGSQSGDIQVDITDLASIQALYKKTHNLDAIIATTGRVKFAPINELDSEDYHFGLSHKLMGQVNLVLQGISHLNHGGSFTLTSGILNYDPIVQGSSAAMVNGAIDGFVRSTAIELPNSLRINTVSPTVVTEALSRYENYFRGYAPAAAAEVAKAYSKSVEGKQTGQIYKVGF</sequence>
<name>A0ABX2ZYY7_9GAMM</name>
<dbReference type="NCBIfam" id="NF005754">
    <property type="entry name" value="PRK07578.1"/>
    <property type="match status" value="1"/>
</dbReference>
<keyword evidence="4" id="KW-1185">Reference proteome</keyword>
<dbReference type="Gene3D" id="3.40.50.720">
    <property type="entry name" value="NAD(P)-binding Rossmann-like Domain"/>
    <property type="match status" value="1"/>
</dbReference>
<dbReference type="EMBL" id="MDTU01000001">
    <property type="protein sequence ID" value="ODN41728.1"/>
    <property type="molecule type" value="Genomic_DNA"/>
</dbReference>
<dbReference type="PRINTS" id="PR00081">
    <property type="entry name" value="GDHRDH"/>
</dbReference>
<dbReference type="Proteomes" id="UP000094329">
    <property type="component" value="Unassembled WGS sequence"/>
</dbReference>
<dbReference type="InterPro" id="IPR051122">
    <property type="entry name" value="SDR_DHRS6-like"/>
</dbReference>
<dbReference type="InterPro" id="IPR002347">
    <property type="entry name" value="SDR_fam"/>
</dbReference>